<feature type="non-terminal residue" evidence="2">
    <location>
        <position position="1"/>
    </location>
</feature>
<proteinExistence type="predicted"/>
<dbReference type="GO" id="GO:0045202">
    <property type="term" value="C:synapse"/>
    <property type="evidence" value="ECO:0007669"/>
    <property type="project" value="TreeGrafter"/>
</dbReference>
<sequence>MAVPEDSVHTVKTKRLKTDININEIKSIKCSADNSCLLVARKDSTLHVLHVKTGETSFVSEQVKEFMWSTPGNTSTLNRSPTFAVLHHDGSVEVFDVQKKSVIKKQTEEKSLTHVGLLTIANIQGLLKGEEVSLKSFKIIDSQQVSSTDDDHVDHVTLLFGGYLIVVLSFGLVASSDLVRWCEIVKDISSVPFLLPQQAIADVSVAKEMLFILYQHGMIVVYNMINWTFYGWIDAFQSIEQHSKDGIGQPSPKRPTAKILDVDDTAFTLNICDDRNYVTVISVNKYFEFFPSNLESKDGVVKATERERPGRNQELEQNLCGDAFWRSEISAIARKLDGDSDKTTKKEIRQHLKTKETDLDHPFVETPWSIIISSPPWMNDFIVIDLYSSSDSFLLWLESSNTRETCDNHGVLCCWVEWRAEYLINVFLEKTFVASGGHSTKPLYLLTNNAIAVPIFDTTQNELVNKIITYQNVAMAEKLCYLNDWDHFAVPISALEAALKHGQLDTVAFYLKTKGKAFTTTAAESETVNPARALSPLSPSSSFTSKHLYMKPSHSEDLMEQIKAVVDILLQTITARSKRKHSVQFTSQLLQMSLDYVNGLMQDAVNYLDREMGSKVDRERVPHILTYLTAKTMELRAFQYGIPAFRGEGRECQDEGEIQDIIFEKWSGMDDKDVISDAILSCHIPLAQGYFLTKTESNTAHDGSLKYIIETGLRIVLEVLARKDIATATEMIRNMGEDVVQLVRNICLKTFDRPLRDYLIEQLQSWGELREEEISSVKYLATLESIYDNQSFESCQIRRSQQQEDLFDDLGLLRHSMEPRSPRRKIVPVKTGSIAQQYQASMISRVAGGYCEVLLDWIISWDTNTRERILLEMLSHDEKAFQNMHCMVSEKSLWQYLKAHCETTRIIEWIVNTAQADESSNLPPLTLETRSDLSECTAFVQEFILDELTRNGLFSSNLLQDFPRLLRHLCRTDTLFMKIHPLHEVAKTCGPSQEPGPEAVHSTKTFHQKLIKYCSENNFMNLLYYYLDFYRLCQTTDECEELLSDGVDNEVDMLLKFRLVGLYPSDPSVMSSMSFSNSKAIFRSTSFSIREMLDNKRPIMAIATCLYAPVAMAKILNPSTRSEDVWHLDERILRSSLSGYPRLSSALFPRSANQNLKENPDITLYELLQGNCSFEISGLFSWQSTNNLAINGGVSTDMPHFSHKALVERFGHKETLTYVYFLRHGRPSFAYASFMTKYQHRKYIPKTSVTKATKKTYQLAVTHFDNNRIVFSCVAFLELLSVDTTFLRIDVAAAKRCLHPGNKGELQCSTIEELKNIVVAKLLKCARDKQQKPKVLVRILESSTKSIISKEGLERTSREASQYWSLPVLFCRSHNMTLTPAFLIDCAKADKWLTFLCHAQAAQFPKNQVLSIAQHHFDSNTLKEHLHQALVNIVTVDIKDGGTPKRKGKFPPTRRDIRSQYLSRVIGVSQSPGKSEMMSKTPERPEPQAAAGEPAEASTELEFELDSELKLDEGEGLEDEHELEMKSGVTATN</sequence>
<reference evidence="2" key="1">
    <citation type="submission" date="2020-04" db="EMBL/GenBank/DDBJ databases">
        <authorList>
            <person name="Alioto T."/>
            <person name="Alioto T."/>
            <person name="Gomez Garrido J."/>
        </authorList>
    </citation>
    <scope>NUCLEOTIDE SEQUENCE</scope>
    <source>
        <strain evidence="2">A484AB</strain>
    </source>
</reference>
<dbReference type="OrthoDB" id="2018754at2759"/>
<dbReference type="GO" id="GO:0005737">
    <property type="term" value="C:cytoplasm"/>
    <property type="evidence" value="ECO:0007669"/>
    <property type="project" value="TreeGrafter"/>
</dbReference>
<dbReference type="SUPFAM" id="SSF50978">
    <property type="entry name" value="WD40 repeat-like"/>
    <property type="match status" value="1"/>
</dbReference>
<evidence type="ECO:0000313" key="3">
    <source>
        <dbReference type="Proteomes" id="UP001152795"/>
    </source>
</evidence>
<dbReference type="GO" id="GO:0030425">
    <property type="term" value="C:dendrite"/>
    <property type="evidence" value="ECO:0007669"/>
    <property type="project" value="TreeGrafter"/>
</dbReference>
<gene>
    <name evidence="2" type="ORF">PACLA_8A066618</name>
</gene>
<dbReference type="Gene3D" id="2.130.10.10">
    <property type="entry name" value="YVTN repeat-like/Quinoprotein amine dehydrogenase"/>
    <property type="match status" value="1"/>
</dbReference>
<dbReference type="GO" id="GO:0030424">
    <property type="term" value="C:axon"/>
    <property type="evidence" value="ECO:0007669"/>
    <property type="project" value="TreeGrafter"/>
</dbReference>
<evidence type="ECO:0000256" key="1">
    <source>
        <dbReference type="SAM" id="MobiDB-lite"/>
    </source>
</evidence>
<comment type="caution">
    <text evidence="2">The sequence shown here is derived from an EMBL/GenBank/DDBJ whole genome shotgun (WGS) entry which is preliminary data.</text>
</comment>
<protein>
    <submittedName>
        <fullName evidence="2">Spatacsin-like isoform X2</fullName>
    </submittedName>
</protein>
<organism evidence="2 3">
    <name type="scientific">Paramuricea clavata</name>
    <name type="common">Red gorgonian</name>
    <name type="synonym">Violescent sea-whip</name>
    <dbReference type="NCBI Taxonomy" id="317549"/>
    <lineage>
        <taxon>Eukaryota</taxon>
        <taxon>Metazoa</taxon>
        <taxon>Cnidaria</taxon>
        <taxon>Anthozoa</taxon>
        <taxon>Octocorallia</taxon>
        <taxon>Malacalcyonacea</taxon>
        <taxon>Plexauridae</taxon>
        <taxon>Paramuricea</taxon>
    </lineage>
</organism>
<dbReference type="PANTHER" id="PTHR13650">
    <property type="entry name" value="SPATACSIN"/>
    <property type="match status" value="1"/>
</dbReference>
<dbReference type="InterPro" id="IPR036322">
    <property type="entry name" value="WD40_repeat_dom_sf"/>
</dbReference>
<name>A0A6S7IQ83_PARCT</name>
<dbReference type="GO" id="GO:0007409">
    <property type="term" value="P:axonogenesis"/>
    <property type="evidence" value="ECO:0007669"/>
    <property type="project" value="TreeGrafter"/>
</dbReference>
<dbReference type="InterPro" id="IPR028103">
    <property type="entry name" value="Spatacsin"/>
</dbReference>
<dbReference type="InterPro" id="IPR015943">
    <property type="entry name" value="WD40/YVTN_repeat-like_dom_sf"/>
</dbReference>
<feature type="region of interest" description="Disordered" evidence="1">
    <location>
        <begin position="1469"/>
        <end position="1533"/>
    </location>
</feature>
<dbReference type="EMBL" id="CACRXK020011408">
    <property type="protein sequence ID" value="CAB4021385.1"/>
    <property type="molecule type" value="Genomic_DNA"/>
</dbReference>
<evidence type="ECO:0000313" key="2">
    <source>
        <dbReference type="EMBL" id="CAB4021385.1"/>
    </source>
</evidence>
<dbReference type="GO" id="GO:0008088">
    <property type="term" value="P:axo-dendritic transport"/>
    <property type="evidence" value="ECO:0007669"/>
    <property type="project" value="TreeGrafter"/>
</dbReference>
<dbReference type="GO" id="GO:0048489">
    <property type="term" value="P:synaptic vesicle transport"/>
    <property type="evidence" value="ECO:0007669"/>
    <property type="project" value="TreeGrafter"/>
</dbReference>
<accession>A0A6S7IQ83</accession>
<feature type="compositionally biased region" description="Low complexity" evidence="1">
    <location>
        <begin position="1487"/>
        <end position="1497"/>
    </location>
</feature>
<keyword evidence="3" id="KW-1185">Reference proteome</keyword>
<dbReference type="PANTHER" id="PTHR13650:SF0">
    <property type="entry name" value="SPATACSIN"/>
    <property type="match status" value="1"/>
</dbReference>
<dbReference type="Proteomes" id="UP001152795">
    <property type="component" value="Unassembled WGS sequence"/>
</dbReference>
<dbReference type="GO" id="GO:0007268">
    <property type="term" value="P:chemical synaptic transmission"/>
    <property type="evidence" value="ECO:0007669"/>
    <property type="project" value="TreeGrafter"/>
</dbReference>